<organism evidence="1 2">
    <name type="scientific">Anabaena sphaerica FACHB-251</name>
    <dbReference type="NCBI Taxonomy" id="2692883"/>
    <lineage>
        <taxon>Bacteria</taxon>
        <taxon>Bacillati</taxon>
        <taxon>Cyanobacteriota</taxon>
        <taxon>Cyanophyceae</taxon>
        <taxon>Nostocales</taxon>
        <taxon>Nostocaceae</taxon>
        <taxon>Anabaena</taxon>
    </lineage>
</organism>
<dbReference type="AlphaFoldDB" id="A0A926WGS1"/>
<reference evidence="2" key="1">
    <citation type="journal article" date="2020" name="ISME J.">
        <title>Comparative genomics reveals insights into cyanobacterial evolution and habitat adaptation.</title>
        <authorList>
            <person name="Chen M.Y."/>
            <person name="Teng W.K."/>
            <person name="Zhao L."/>
            <person name="Hu C.X."/>
            <person name="Zhou Y.K."/>
            <person name="Han B.P."/>
            <person name="Song L.R."/>
            <person name="Shu W.S."/>
        </authorList>
    </citation>
    <scope>NUCLEOTIDE SEQUENCE [LARGE SCALE GENOMIC DNA]</scope>
    <source>
        <strain evidence="2">FACHB-251</strain>
    </source>
</reference>
<name>A0A926WGS1_9NOST</name>
<evidence type="ECO:0000313" key="2">
    <source>
        <dbReference type="Proteomes" id="UP000662185"/>
    </source>
</evidence>
<accession>A0A926WGS1</accession>
<dbReference type="RefSeq" id="WP_190560556.1">
    <property type="nucleotide sequence ID" value="NZ_JACJQU010000006.1"/>
</dbReference>
<keyword evidence="2" id="KW-1185">Reference proteome</keyword>
<comment type="caution">
    <text evidence="1">The sequence shown here is derived from an EMBL/GenBank/DDBJ whole genome shotgun (WGS) entry which is preliminary data.</text>
</comment>
<dbReference type="EMBL" id="JACJQU010000006">
    <property type="protein sequence ID" value="MBD2294300.1"/>
    <property type="molecule type" value="Genomic_DNA"/>
</dbReference>
<proteinExistence type="predicted"/>
<dbReference type="Proteomes" id="UP000662185">
    <property type="component" value="Unassembled WGS sequence"/>
</dbReference>
<evidence type="ECO:0000313" key="1">
    <source>
        <dbReference type="EMBL" id="MBD2294300.1"/>
    </source>
</evidence>
<sequence>MEDALEKVPYPLTKDEVMKFVDAGLSLIQFEDYIDDQKSPPERRFRVTFKK</sequence>
<gene>
    <name evidence="1" type="ORF">H6G06_12585</name>
</gene>
<protein>
    <submittedName>
        <fullName evidence="1">Uncharacterized protein</fullName>
    </submittedName>
</protein>